<dbReference type="Gene3D" id="1.20.1250.20">
    <property type="entry name" value="MFS general substrate transporter like domains"/>
    <property type="match status" value="2"/>
</dbReference>
<dbReference type="SUPFAM" id="SSF103473">
    <property type="entry name" value="MFS general substrate transporter"/>
    <property type="match status" value="1"/>
</dbReference>
<dbReference type="RefSeq" id="WP_030065324.1">
    <property type="nucleotide sequence ID" value="NZ_AP014956.1"/>
</dbReference>
<dbReference type="InterPro" id="IPR052524">
    <property type="entry name" value="MFS_Cyanate_Porter"/>
</dbReference>
<dbReference type="EMBL" id="JABBLX010000001">
    <property type="protein sequence ID" value="NMK96776.1"/>
    <property type="molecule type" value="Genomic_DNA"/>
</dbReference>
<dbReference type="GO" id="GO:0005886">
    <property type="term" value="C:plasma membrane"/>
    <property type="evidence" value="ECO:0007669"/>
    <property type="project" value="UniProtKB-SubCell"/>
</dbReference>
<keyword evidence="2" id="KW-0813">Transport</keyword>
<dbReference type="CDD" id="cd17339">
    <property type="entry name" value="MFS_NIMT_CynX_like"/>
    <property type="match status" value="1"/>
</dbReference>
<protein>
    <submittedName>
        <fullName evidence="9">MFS transporter</fullName>
    </submittedName>
</protein>
<keyword evidence="4 6" id="KW-1133">Transmembrane helix</keyword>
<evidence type="ECO:0000256" key="4">
    <source>
        <dbReference type="ARBA" id="ARBA00022989"/>
    </source>
</evidence>
<keyword evidence="3 6" id="KW-0812">Transmembrane</keyword>
<feature type="transmembrane region" description="Helical" evidence="6">
    <location>
        <begin position="246"/>
        <end position="266"/>
    </location>
</feature>
<feature type="transmembrane region" description="Helical" evidence="6">
    <location>
        <begin position="12"/>
        <end position="29"/>
    </location>
</feature>
<reference evidence="10 11" key="1">
    <citation type="submission" date="2020-04" db="EMBL/GenBank/DDBJ databases">
        <title>The Epidemiology and Molecular Characteristics of Linezolid-Resistant Staphylococcus capitis in Huashan Hospital, Shanghai.</title>
        <authorList>
            <person name="Ding L."/>
            <person name="Li P."/>
            <person name="Yang Y."/>
            <person name="Lin D."/>
            <person name="Xu X."/>
        </authorList>
    </citation>
    <scope>NUCLEOTIDE SEQUENCE [LARGE SCALE GENOMIC DNA]</scope>
    <source>
        <strain evidence="9 11">12-86</strain>
        <strain evidence="8 10">17-84</strain>
    </source>
</reference>
<feature type="transmembrane region" description="Helical" evidence="6">
    <location>
        <begin position="362"/>
        <end position="380"/>
    </location>
</feature>
<feature type="transmembrane region" description="Helical" evidence="6">
    <location>
        <begin position="104"/>
        <end position="125"/>
    </location>
</feature>
<dbReference type="InterPro" id="IPR020846">
    <property type="entry name" value="MFS_dom"/>
</dbReference>
<evidence type="ECO:0000313" key="8">
    <source>
        <dbReference type="EMBL" id="NMK54384.1"/>
    </source>
</evidence>
<feature type="transmembrane region" description="Helical" evidence="6">
    <location>
        <begin position="164"/>
        <end position="186"/>
    </location>
</feature>
<dbReference type="PANTHER" id="PTHR23523:SF2">
    <property type="entry name" value="2-NITROIMIDAZOLE TRANSPORTER"/>
    <property type="match status" value="1"/>
</dbReference>
<evidence type="ECO:0000256" key="3">
    <source>
        <dbReference type="ARBA" id="ARBA00022692"/>
    </source>
</evidence>
<evidence type="ECO:0000256" key="1">
    <source>
        <dbReference type="ARBA" id="ARBA00004651"/>
    </source>
</evidence>
<dbReference type="InterPro" id="IPR036259">
    <property type="entry name" value="MFS_trans_sf"/>
</dbReference>
<feature type="transmembrane region" description="Helical" evidence="6">
    <location>
        <begin position="49"/>
        <end position="68"/>
    </location>
</feature>
<feature type="transmembrane region" description="Helical" evidence="6">
    <location>
        <begin position="80"/>
        <end position="98"/>
    </location>
</feature>
<comment type="caution">
    <text evidence="9">The sequence shown here is derived from an EMBL/GenBank/DDBJ whole genome shotgun (WGS) entry which is preliminary data.</text>
</comment>
<proteinExistence type="predicted"/>
<accession>A0A7X9WDQ0</accession>
<keyword evidence="5 6" id="KW-0472">Membrane</keyword>
<dbReference type="PROSITE" id="PS50850">
    <property type="entry name" value="MFS"/>
    <property type="match status" value="1"/>
</dbReference>
<keyword evidence="10" id="KW-1185">Reference proteome</keyword>
<evidence type="ECO:0000313" key="11">
    <source>
        <dbReference type="Proteomes" id="UP000550736"/>
    </source>
</evidence>
<gene>
    <name evidence="9" type="ORF">HHM13_01500</name>
    <name evidence="8" type="ORF">HHM24_06380</name>
</gene>
<dbReference type="Pfam" id="PF07690">
    <property type="entry name" value="MFS_1"/>
    <property type="match status" value="1"/>
</dbReference>
<evidence type="ECO:0000256" key="5">
    <source>
        <dbReference type="ARBA" id="ARBA00023136"/>
    </source>
</evidence>
<sequence>MPKQNLDRHINFLLLIGIMLVAANLRAPITSVGVALPSIKDTLHTTNSALSLMTVVPLIAFGVVSFFASKIGNTFGLERTIFVALIFIFIGILLRSIIGLSWLYIGTTLIGIGIAFGNVLAPAIVKTRFPFHIGIMTGLYTVVMNVVGSLSSSVISPLTSRYNYAIALGLMSIITLFTIIIWTFQLKQQPPKATNSVHSQINIWKSLLAWRVTIFMGAQSLIFYTIINWLPELLTDHGISIQTSGIYVSILQIAIIPLTFITPIVATKMKSQVPLTLLTSVLFMIGVLCLIFVDYKYVWLGIILIGVASGLAFGLANTLFVVRTESGQTAAKLSGMAQSIGYLLAAIGPFLFGIFHDITHNWTLSLSVLLVTSLLILLFGTKAGSQTTIEQTKAK</sequence>
<feature type="transmembrane region" description="Helical" evidence="6">
    <location>
        <begin position="333"/>
        <end position="356"/>
    </location>
</feature>
<feature type="domain" description="Major facilitator superfamily (MFS) profile" evidence="7">
    <location>
        <begin position="10"/>
        <end position="388"/>
    </location>
</feature>
<evidence type="ECO:0000313" key="9">
    <source>
        <dbReference type="EMBL" id="NMK96776.1"/>
    </source>
</evidence>
<feature type="transmembrane region" description="Helical" evidence="6">
    <location>
        <begin position="137"/>
        <end position="158"/>
    </location>
</feature>
<dbReference type="GO" id="GO:0022857">
    <property type="term" value="F:transmembrane transporter activity"/>
    <property type="evidence" value="ECO:0007669"/>
    <property type="project" value="InterPro"/>
</dbReference>
<evidence type="ECO:0000313" key="10">
    <source>
        <dbReference type="Proteomes" id="UP000538955"/>
    </source>
</evidence>
<dbReference type="EMBL" id="JABBMI010000058">
    <property type="protein sequence ID" value="NMK54384.1"/>
    <property type="molecule type" value="Genomic_DNA"/>
</dbReference>
<feature type="transmembrane region" description="Helical" evidence="6">
    <location>
        <begin position="299"/>
        <end position="321"/>
    </location>
</feature>
<dbReference type="Proteomes" id="UP000538955">
    <property type="component" value="Unassembled WGS sequence"/>
</dbReference>
<evidence type="ECO:0000256" key="2">
    <source>
        <dbReference type="ARBA" id="ARBA00022448"/>
    </source>
</evidence>
<dbReference type="PANTHER" id="PTHR23523">
    <property type="match status" value="1"/>
</dbReference>
<dbReference type="Proteomes" id="UP000550736">
    <property type="component" value="Unassembled WGS sequence"/>
</dbReference>
<organism evidence="9 11">
    <name type="scientific">Staphylococcus capitis</name>
    <dbReference type="NCBI Taxonomy" id="29388"/>
    <lineage>
        <taxon>Bacteria</taxon>
        <taxon>Bacillati</taxon>
        <taxon>Bacillota</taxon>
        <taxon>Bacilli</taxon>
        <taxon>Bacillales</taxon>
        <taxon>Staphylococcaceae</taxon>
        <taxon>Staphylococcus</taxon>
    </lineage>
</organism>
<comment type="subcellular location">
    <subcellularLocation>
        <location evidence="1">Cell membrane</location>
        <topology evidence="1">Multi-pass membrane protein</topology>
    </subcellularLocation>
</comment>
<feature type="transmembrane region" description="Helical" evidence="6">
    <location>
        <begin position="273"/>
        <end position="293"/>
    </location>
</feature>
<evidence type="ECO:0000259" key="7">
    <source>
        <dbReference type="PROSITE" id="PS50850"/>
    </source>
</evidence>
<dbReference type="AlphaFoldDB" id="A0A7X9WDQ0"/>
<evidence type="ECO:0000256" key="6">
    <source>
        <dbReference type="SAM" id="Phobius"/>
    </source>
</evidence>
<feature type="transmembrane region" description="Helical" evidence="6">
    <location>
        <begin position="207"/>
        <end position="226"/>
    </location>
</feature>
<name>A0A7X9WDQ0_STACP</name>
<dbReference type="InterPro" id="IPR011701">
    <property type="entry name" value="MFS"/>
</dbReference>